<accession>A0A7X0NPQ1</accession>
<comment type="caution">
    <text evidence="1">The sequence shown here is derived from an EMBL/GenBank/DDBJ whole genome shotgun (WGS) entry which is preliminary data.</text>
</comment>
<protein>
    <submittedName>
        <fullName evidence="1">Uncharacterized protein</fullName>
    </submittedName>
</protein>
<sequence>MTHLPGEPAIVRKDRYVFARDGGGRLDFGPGR</sequence>
<dbReference type="AlphaFoldDB" id="A0A7X0NPQ1"/>
<dbReference type="Proteomes" id="UP000565579">
    <property type="component" value="Unassembled WGS sequence"/>
</dbReference>
<dbReference type="EMBL" id="JACHMI010000001">
    <property type="protein sequence ID" value="MBB6547316.1"/>
    <property type="molecule type" value="Genomic_DNA"/>
</dbReference>
<name>A0A7X0NPQ1_9ACTN</name>
<keyword evidence="2" id="KW-1185">Reference proteome</keyword>
<evidence type="ECO:0000313" key="2">
    <source>
        <dbReference type="Proteomes" id="UP000565579"/>
    </source>
</evidence>
<organism evidence="1 2">
    <name type="scientific">Nonomuraea rubra</name>
    <dbReference type="NCBI Taxonomy" id="46180"/>
    <lineage>
        <taxon>Bacteria</taxon>
        <taxon>Bacillati</taxon>
        <taxon>Actinomycetota</taxon>
        <taxon>Actinomycetes</taxon>
        <taxon>Streptosporangiales</taxon>
        <taxon>Streptosporangiaceae</taxon>
        <taxon>Nonomuraea</taxon>
    </lineage>
</organism>
<evidence type="ECO:0000313" key="1">
    <source>
        <dbReference type="EMBL" id="MBB6547316.1"/>
    </source>
</evidence>
<proteinExistence type="predicted"/>
<reference evidence="1 2" key="1">
    <citation type="submission" date="2020-08" db="EMBL/GenBank/DDBJ databases">
        <title>Sequencing the genomes of 1000 actinobacteria strains.</title>
        <authorList>
            <person name="Klenk H.-P."/>
        </authorList>
    </citation>
    <scope>NUCLEOTIDE SEQUENCE [LARGE SCALE GENOMIC DNA]</scope>
    <source>
        <strain evidence="1 2">DSM 43768</strain>
    </source>
</reference>
<gene>
    <name evidence="1" type="ORF">HD593_002111</name>
</gene>